<gene>
    <name evidence="2" type="ORF">N186_08045</name>
</gene>
<reference evidence="2 3" key="1">
    <citation type="journal article" date="2013" name="Genome Announc.">
        <title>Complete Genomic Sequence of 'Thermofilum adornatus' Strain 1910bT, a Hyperthermophilic Anaerobic Organotrophic Crenarchaeon.</title>
        <authorList>
            <person name="Dominova I.N."/>
            <person name="Kublanov I.V."/>
            <person name="Podosokorskaya O.A."/>
            <person name="Derbikova K.S."/>
            <person name="Patrushev M.V."/>
            <person name="Toshchakov S.V."/>
        </authorList>
    </citation>
    <scope>NUCLEOTIDE SEQUENCE [LARGE SCALE GENOMIC DNA]</scope>
    <source>
        <strain evidence="3">1910b</strain>
    </source>
</reference>
<keyword evidence="1" id="KW-1133">Transmembrane helix</keyword>
<evidence type="ECO:0000256" key="1">
    <source>
        <dbReference type="SAM" id="Phobius"/>
    </source>
</evidence>
<organism evidence="2 3">
    <name type="scientific">Thermofilum adornatum</name>
    <dbReference type="NCBI Taxonomy" id="1365176"/>
    <lineage>
        <taxon>Archaea</taxon>
        <taxon>Thermoproteota</taxon>
        <taxon>Thermoprotei</taxon>
        <taxon>Thermofilales</taxon>
        <taxon>Thermofilaceae</taxon>
        <taxon>Thermofilum</taxon>
    </lineage>
</organism>
<evidence type="ECO:0000313" key="2">
    <source>
        <dbReference type="EMBL" id="AGT35947.1"/>
    </source>
</evidence>
<proteinExistence type="predicted"/>
<feature type="transmembrane region" description="Helical" evidence="1">
    <location>
        <begin position="77"/>
        <end position="99"/>
    </location>
</feature>
<protein>
    <submittedName>
        <fullName evidence="2">Uncharacterized protein</fullName>
    </submittedName>
</protein>
<accession>S6A5Z7</accession>
<evidence type="ECO:0000313" key="3">
    <source>
        <dbReference type="Proteomes" id="UP000015543"/>
    </source>
</evidence>
<dbReference type="KEGG" id="thb:N186_08045"/>
<dbReference type="HOGENOM" id="CLU_2204249_0_0_2"/>
<feature type="transmembrane region" description="Helical" evidence="1">
    <location>
        <begin position="14"/>
        <end position="34"/>
    </location>
</feature>
<dbReference type="EMBL" id="CP006646">
    <property type="protein sequence ID" value="AGT35947.1"/>
    <property type="molecule type" value="Genomic_DNA"/>
</dbReference>
<dbReference type="Proteomes" id="UP000015543">
    <property type="component" value="Chromosome"/>
</dbReference>
<name>S6A5Z7_9CREN</name>
<keyword evidence="1" id="KW-0812">Transmembrane</keyword>
<keyword evidence="1" id="KW-0472">Membrane</keyword>
<dbReference type="AlphaFoldDB" id="S6A5Z7"/>
<keyword evidence="3" id="KW-1185">Reference proteome</keyword>
<sequence>MWTSSNSTQVISRAIKLIVMIILIMLGTAIITMGNDGSLQNIVSDHLENHVEWFGNQLKAIGLINNVTSFKKTIIKYITNVVSFLGFVMLIVGCCYIIISCLLQDNE</sequence>